<dbReference type="STRING" id="1515439.SAMN06265784_108110"/>
<evidence type="ECO:0000259" key="1">
    <source>
        <dbReference type="SMART" id="SM01351"/>
    </source>
</evidence>
<dbReference type="Pfam" id="PF14521">
    <property type="entry name" value="Aspzincin_M35"/>
    <property type="match status" value="1"/>
</dbReference>
<accession>A0A1X7LSL7</accession>
<dbReference type="InterPro" id="IPR034108">
    <property type="entry name" value="Pept_M35-like_proteobacteria"/>
</dbReference>
<dbReference type="SMART" id="SM01351">
    <property type="entry name" value="Aspzincin_M35"/>
    <property type="match status" value="1"/>
</dbReference>
<dbReference type="CDD" id="cd11007">
    <property type="entry name" value="M35_like_1"/>
    <property type="match status" value="1"/>
</dbReference>
<proteinExistence type="predicted"/>
<name>A0A1X7LSL7_9BURK</name>
<reference evidence="3" key="1">
    <citation type="submission" date="2017-04" db="EMBL/GenBank/DDBJ databases">
        <authorList>
            <person name="Varghese N."/>
            <person name="Submissions S."/>
        </authorList>
    </citation>
    <scope>NUCLEOTIDE SEQUENCE [LARGE SCALE GENOMIC DNA]</scope>
    <source>
        <strain evidence="3">LMG 29540</strain>
    </source>
</reference>
<keyword evidence="3" id="KW-1185">Reference proteome</keyword>
<dbReference type="AlphaFoldDB" id="A0A1X7LSL7"/>
<organism evidence="2 3">
    <name type="scientific">Paraburkholderia susongensis</name>
    <dbReference type="NCBI Taxonomy" id="1515439"/>
    <lineage>
        <taxon>Bacteria</taxon>
        <taxon>Pseudomonadati</taxon>
        <taxon>Pseudomonadota</taxon>
        <taxon>Betaproteobacteria</taxon>
        <taxon>Burkholderiales</taxon>
        <taxon>Burkholderiaceae</taxon>
        <taxon>Paraburkholderia</taxon>
    </lineage>
</organism>
<dbReference type="InterPro" id="IPR024079">
    <property type="entry name" value="MetalloPept_cat_dom_sf"/>
</dbReference>
<dbReference type="RefSeq" id="WP_085487278.1">
    <property type="nucleotide sequence ID" value="NZ_FXAT01000008.1"/>
</dbReference>
<dbReference type="EMBL" id="FXAT01000008">
    <property type="protein sequence ID" value="SMG56252.1"/>
    <property type="molecule type" value="Genomic_DNA"/>
</dbReference>
<evidence type="ECO:0000313" key="2">
    <source>
        <dbReference type="EMBL" id="SMG56252.1"/>
    </source>
</evidence>
<evidence type="ECO:0000313" key="3">
    <source>
        <dbReference type="Proteomes" id="UP000193228"/>
    </source>
</evidence>
<dbReference type="GO" id="GO:0004222">
    <property type="term" value="F:metalloendopeptidase activity"/>
    <property type="evidence" value="ECO:0007669"/>
    <property type="project" value="InterPro"/>
</dbReference>
<dbReference type="InterPro" id="IPR029463">
    <property type="entry name" value="Lys_MEP"/>
</dbReference>
<protein>
    <submittedName>
        <fullName evidence="2">Lysine-specific metallo-endopeptidase</fullName>
    </submittedName>
</protein>
<sequence length="236" mass="26924">MENEFLYRNSSVFKNDEDEEWVEVHTAVTNTTPESMVDVVINTTPICPNMSNKEFRKEAMRARDIGVELIKRRIKGLIRWDVKEQDRVKTFFARADESTRRVLGDGLPRLLAAMQELVPEKIVRWDSETNRKLSCAVKPDTGNNHAAVCKPDSEKRVIAIYSKFCSSSFGHLSGGCKIKTIIHECTHFTDTFYSVDHVYTDKEMGARIFAANHPEKAIENADNITGYIATFDDELQ</sequence>
<dbReference type="SUPFAM" id="SSF55486">
    <property type="entry name" value="Metalloproteases ('zincins'), catalytic domain"/>
    <property type="match status" value="1"/>
</dbReference>
<dbReference type="OrthoDB" id="8841651at2"/>
<dbReference type="Proteomes" id="UP000193228">
    <property type="component" value="Unassembled WGS sequence"/>
</dbReference>
<gene>
    <name evidence="2" type="ORF">SAMN06265784_108110</name>
</gene>
<feature type="domain" description="Lysine-specific metallo-endopeptidase" evidence="1">
    <location>
        <begin position="75"/>
        <end position="229"/>
    </location>
</feature>
<dbReference type="Gene3D" id="3.40.390.10">
    <property type="entry name" value="Collagenase (Catalytic Domain)"/>
    <property type="match status" value="1"/>
</dbReference>